<dbReference type="EMBL" id="RFFG01000074">
    <property type="protein sequence ID" value="RMI39071.1"/>
    <property type="molecule type" value="Genomic_DNA"/>
</dbReference>
<dbReference type="OrthoDB" id="9804511at2"/>
<dbReference type="InterPro" id="IPR041371">
    <property type="entry name" value="GH92_N"/>
</dbReference>
<dbReference type="InterPro" id="IPR008928">
    <property type="entry name" value="6-hairpin_glycosidase_sf"/>
</dbReference>
<gene>
    <name evidence="4" type="ORF">EBO15_30890</name>
</gene>
<dbReference type="InterPro" id="IPR050883">
    <property type="entry name" value="PNGase"/>
</dbReference>
<comment type="caution">
    <text evidence="4">The sequence shown here is derived from an EMBL/GenBank/DDBJ whole genome shotgun (WGS) entry which is preliminary data.</text>
</comment>
<dbReference type="GO" id="GO:0005829">
    <property type="term" value="C:cytosol"/>
    <property type="evidence" value="ECO:0007669"/>
    <property type="project" value="TreeGrafter"/>
</dbReference>
<dbReference type="NCBIfam" id="TIGR01180">
    <property type="entry name" value="aman2_put"/>
    <property type="match status" value="1"/>
</dbReference>
<dbReference type="GO" id="GO:0006516">
    <property type="term" value="P:glycoprotein catabolic process"/>
    <property type="evidence" value="ECO:0007669"/>
    <property type="project" value="TreeGrafter"/>
</dbReference>
<feature type="region of interest" description="Disordered" evidence="1">
    <location>
        <begin position="1"/>
        <end position="37"/>
    </location>
</feature>
<evidence type="ECO:0000313" key="5">
    <source>
        <dbReference type="Proteomes" id="UP000282674"/>
    </source>
</evidence>
<evidence type="ECO:0000259" key="2">
    <source>
        <dbReference type="Pfam" id="PF07971"/>
    </source>
</evidence>
<dbReference type="PANTHER" id="PTHR12143">
    <property type="entry name" value="PEPTIDE N-GLYCANASE PNGASE -RELATED"/>
    <property type="match status" value="1"/>
</dbReference>
<dbReference type="InterPro" id="IPR012939">
    <property type="entry name" value="Glyco_hydro_92"/>
</dbReference>
<dbReference type="Gene3D" id="2.70.98.10">
    <property type="match status" value="1"/>
</dbReference>
<dbReference type="Gene3D" id="3.30.2080.10">
    <property type="entry name" value="GH92 mannosidase domain"/>
    <property type="match status" value="1"/>
</dbReference>
<protein>
    <submittedName>
        <fullName evidence="4">Glycoside hydrolase family 92 protein</fullName>
    </submittedName>
</protein>
<accession>A0A3M2LNM7</accession>
<reference evidence="4 5" key="1">
    <citation type="submission" date="2018-10" db="EMBL/GenBank/DDBJ databases">
        <title>Isolation from soil.</title>
        <authorList>
            <person name="Hu J."/>
        </authorList>
    </citation>
    <scope>NUCLEOTIDE SEQUENCE [LARGE SCALE GENOMIC DNA]</scope>
    <source>
        <strain evidence="4 5">NEAU-Ht49</strain>
    </source>
</reference>
<name>A0A3M2LNM7_9ACTN</name>
<dbReference type="Pfam" id="PF07971">
    <property type="entry name" value="Glyco_hydro_92"/>
    <property type="match status" value="1"/>
</dbReference>
<dbReference type="InterPro" id="IPR005887">
    <property type="entry name" value="GH92_a_mannosidase_put"/>
</dbReference>
<feature type="domain" description="Glycosyl hydrolase family 92" evidence="2">
    <location>
        <begin position="357"/>
        <end position="809"/>
    </location>
</feature>
<dbReference type="Gene3D" id="1.20.1610.10">
    <property type="entry name" value="alpha-1,2-mannosidases domains"/>
    <property type="match status" value="1"/>
</dbReference>
<feature type="compositionally biased region" description="Basic residues" evidence="1">
    <location>
        <begin position="1"/>
        <end position="28"/>
    </location>
</feature>
<organism evidence="4 5">
    <name type="scientific">Actinomadura harenae</name>
    <dbReference type="NCBI Taxonomy" id="2483351"/>
    <lineage>
        <taxon>Bacteria</taxon>
        <taxon>Bacillati</taxon>
        <taxon>Actinomycetota</taxon>
        <taxon>Actinomycetes</taxon>
        <taxon>Streptosporangiales</taxon>
        <taxon>Thermomonosporaceae</taxon>
        <taxon>Actinomadura</taxon>
    </lineage>
</organism>
<evidence type="ECO:0000313" key="4">
    <source>
        <dbReference type="EMBL" id="RMI39071.1"/>
    </source>
</evidence>
<dbReference type="GO" id="GO:0030246">
    <property type="term" value="F:carbohydrate binding"/>
    <property type="evidence" value="ECO:0007669"/>
    <property type="project" value="InterPro"/>
</dbReference>
<evidence type="ECO:0000256" key="1">
    <source>
        <dbReference type="SAM" id="MobiDB-lite"/>
    </source>
</evidence>
<evidence type="ECO:0000259" key="3">
    <source>
        <dbReference type="Pfam" id="PF17678"/>
    </source>
</evidence>
<dbReference type="SUPFAM" id="SSF48208">
    <property type="entry name" value="Six-hairpin glycosidases"/>
    <property type="match status" value="1"/>
</dbReference>
<dbReference type="Pfam" id="PF17678">
    <property type="entry name" value="Glyco_hydro_92N"/>
    <property type="match status" value="1"/>
</dbReference>
<keyword evidence="4" id="KW-0378">Hydrolase</keyword>
<dbReference type="Proteomes" id="UP000282674">
    <property type="component" value="Unassembled WGS sequence"/>
</dbReference>
<dbReference type="Gene3D" id="1.20.1050.60">
    <property type="entry name" value="alpha-1,2-mannosidase"/>
    <property type="match status" value="1"/>
</dbReference>
<dbReference type="PANTHER" id="PTHR12143:SF39">
    <property type="entry name" value="SECRETED PROTEIN"/>
    <property type="match status" value="1"/>
</dbReference>
<dbReference type="InterPro" id="IPR014718">
    <property type="entry name" value="GH-type_carb-bd"/>
</dbReference>
<keyword evidence="5" id="KW-1185">Reference proteome</keyword>
<dbReference type="GO" id="GO:0000224">
    <property type="term" value="F:peptide-N4-(N-acetyl-beta-glucosaminyl)asparagine amidase activity"/>
    <property type="evidence" value="ECO:0007669"/>
    <property type="project" value="TreeGrafter"/>
</dbReference>
<sequence>MHRPRPHRWRPEGRRRHRDGRTTARRAGTRLAPRLTPHLTPRFGRRLAVPSALLLIPLLPVAAAQTVQAASDPAAYVNTFVGTQDGGPDFGHGGGAGENFPGAVVPFGMMQWSPDTVRNAGGGYKYEDDRLRGFSMTHISGPGCTGAQDFPVIPLSGTVGNSPATHGDDYVRTFKHDDEKASPGYYSVTDDAGVKTELTASTRGGVGRFTFPTGKPGTLLLNVTGSIHGVDDAEATVNGNTVEGWAKTGGFCGAGTRYYVYFHATFDQPVKAFGTWKDDSVEPGDAVARGKSPDRVPQTPKPSGRLNNTPSGKPVRNQRAFTGGVNVKGPGSGVYLQFDPAKPVQMRTGLSYVSLAGARANLKAEIGGRGFDQVRASASDAWRARLGQVKVSGGSDDRLRTFYTALYHALLQPYVFDDVDGTYTGFDYRTHKVRPGHHQYATFSGWDIYRSEAQLISFLAPDVGSDIAQSMYDDAHQIGNVWDRWSHQNTVTGVMVGDPYHSILASAYAFGARDFDAKGALAAMVDGANRVGAKSGYTERPGNGAYLQRGFVPGDTSTTLEYGLADFGIAQLARRLGDTSTADAFMSRAQNWQNVFNPSTGWIQPRLSDGSFLTPFDPADSNWYVEGNGAQYSWMAYQNVGGLFDLVGGRDAAAKRLDAFFTKLNAGPHEPYAYLGNEPSLQTPWLYAWTGTPYKTQDVVNRARNELYKPTPGGLVGNDDLGTMSAWYVWASIGMYPVIPGRAELVVNGPAFDKVEIGRSSGQHFTINAPGASANPYVQSLKVNGRDSSRLWLPESFTNGGGRLDYTMGAQPNTTLGTGDGDRPPSFNEGAHAFISAADPGIAAVEPGGTVTTTLKVQALGKGGDVSWTAKPPAGVTVSPSSGTLAVPDHGQAEQQVTLSAAADAKVDIYSVPFDVSGAGQAAVSVNVAHKGTIEWYQNNAAISSDGTSGAADFDGGGWSYSSQALASAGAKPGSPLTWNGFTFTWPSRQPGQFDNVQAQGQTIDLPQPPQGTKLAFLGAGGNGDSASSVTITYTDGTTQKSDLAFSDWALGADAYPPKYGNQTVLKTPYRNSSDGGSQKINVYVFASAPIGLAAGKQVRSLTLNAPATGGGSLHVFAWSFS</sequence>
<feature type="region of interest" description="Disordered" evidence="1">
    <location>
        <begin position="279"/>
        <end position="318"/>
    </location>
</feature>
<dbReference type="AlphaFoldDB" id="A0A3M2LNM7"/>
<dbReference type="GO" id="GO:0005975">
    <property type="term" value="P:carbohydrate metabolic process"/>
    <property type="evidence" value="ECO:0007669"/>
    <property type="project" value="InterPro"/>
</dbReference>
<dbReference type="RefSeq" id="WP_122197999.1">
    <property type="nucleotide sequence ID" value="NZ_JBHSKC010000028.1"/>
</dbReference>
<proteinExistence type="predicted"/>
<feature type="domain" description="Glycosyl hydrolase family 92 N-terminal" evidence="3">
    <location>
        <begin position="76"/>
        <end position="351"/>
    </location>
</feature>